<dbReference type="EMBL" id="CAKOGL010000006">
    <property type="protein sequence ID" value="CAH2087424.1"/>
    <property type="molecule type" value="Genomic_DNA"/>
</dbReference>
<evidence type="ECO:0000313" key="1">
    <source>
        <dbReference type="EMBL" id="CAH2087424.1"/>
    </source>
</evidence>
<name>A0AAU9TIK4_EUPED</name>
<dbReference type="Proteomes" id="UP001153954">
    <property type="component" value="Unassembled WGS sequence"/>
</dbReference>
<gene>
    <name evidence="1" type="ORF">EEDITHA_LOCUS3688</name>
</gene>
<organism evidence="1 2">
    <name type="scientific">Euphydryas editha</name>
    <name type="common">Edith's checkerspot</name>
    <dbReference type="NCBI Taxonomy" id="104508"/>
    <lineage>
        <taxon>Eukaryota</taxon>
        <taxon>Metazoa</taxon>
        <taxon>Ecdysozoa</taxon>
        <taxon>Arthropoda</taxon>
        <taxon>Hexapoda</taxon>
        <taxon>Insecta</taxon>
        <taxon>Pterygota</taxon>
        <taxon>Neoptera</taxon>
        <taxon>Endopterygota</taxon>
        <taxon>Lepidoptera</taxon>
        <taxon>Glossata</taxon>
        <taxon>Ditrysia</taxon>
        <taxon>Papilionoidea</taxon>
        <taxon>Nymphalidae</taxon>
        <taxon>Nymphalinae</taxon>
        <taxon>Euphydryas</taxon>
    </lineage>
</organism>
<comment type="caution">
    <text evidence="1">The sequence shown here is derived from an EMBL/GenBank/DDBJ whole genome shotgun (WGS) entry which is preliminary data.</text>
</comment>
<proteinExistence type="predicted"/>
<evidence type="ECO:0000313" key="2">
    <source>
        <dbReference type="Proteomes" id="UP001153954"/>
    </source>
</evidence>
<dbReference type="AlphaFoldDB" id="A0AAU9TIK4"/>
<accession>A0AAU9TIK4</accession>
<reference evidence="1" key="1">
    <citation type="submission" date="2022-03" db="EMBL/GenBank/DDBJ databases">
        <authorList>
            <person name="Tunstrom K."/>
        </authorList>
    </citation>
    <scope>NUCLEOTIDE SEQUENCE</scope>
</reference>
<keyword evidence="2" id="KW-1185">Reference proteome</keyword>
<protein>
    <submittedName>
        <fullName evidence="1">Uncharacterized protein</fullName>
    </submittedName>
</protein>
<sequence>MSSSHSSGLSNEASRRLVRYKHTRRADWTLRLRMASALAQTTSYNLISHITASDVPCKHATLTLFIASASSMFPESRIDCFYTIIRKQLASLGARMRGASNTILSALGDRWDYPMFCRLQLHAPVASYQYL</sequence>